<dbReference type="Pfam" id="PF05822">
    <property type="entry name" value="UMPH-1"/>
    <property type="match status" value="1"/>
</dbReference>
<evidence type="ECO:0000256" key="4">
    <source>
        <dbReference type="ARBA" id="ARBA00022723"/>
    </source>
</evidence>
<keyword evidence="11" id="KW-1185">Reference proteome</keyword>
<evidence type="ECO:0000313" key="11">
    <source>
        <dbReference type="Proteomes" id="UP000827092"/>
    </source>
</evidence>
<dbReference type="EC" id="3.1.3.5" evidence="3 9"/>
<organism evidence="10 11">
    <name type="scientific">Oedothorax gibbosus</name>
    <dbReference type="NCBI Taxonomy" id="931172"/>
    <lineage>
        <taxon>Eukaryota</taxon>
        <taxon>Metazoa</taxon>
        <taxon>Ecdysozoa</taxon>
        <taxon>Arthropoda</taxon>
        <taxon>Chelicerata</taxon>
        <taxon>Arachnida</taxon>
        <taxon>Araneae</taxon>
        <taxon>Araneomorphae</taxon>
        <taxon>Entelegynae</taxon>
        <taxon>Araneoidea</taxon>
        <taxon>Linyphiidae</taxon>
        <taxon>Erigoninae</taxon>
        <taxon>Oedothorax</taxon>
    </lineage>
</organism>
<comment type="caution">
    <text evidence="10">The sequence shown here is derived from an EMBL/GenBank/DDBJ whole genome shotgun (WGS) entry which is preliminary data.</text>
</comment>
<keyword evidence="6 9" id="KW-0378">Hydrolase</keyword>
<dbReference type="AlphaFoldDB" id="A0AAV6TW33"/>
<dbReference type="Proteomes" id="UP000827092">
    <property type="component" value="Unassembled WGS sequence"/>
</dbReference>
<dbReference type="GO" id="GO:0009117">
    <property type="term" value="P:nucleotide metabolic process"/>
    <property type="evidence" value="ECO:0007669"/>
    <property type="project" value="UniProtKB-KW"/>
</dbReference>
<dbReference type="PANTHER" id="PTHR13045:SF0">
    <property type="entry name" value="7-METHYLGUANOSINE PHOSPHATE-SPECIFIC 5'-NUCLEOTIDASE"/>
    <property type="match status" value="1"/>
</dbReference>
<evidence type="ECO:0000256" key="6">
    <source>
        <dbReference type="ARBA" id="ARBA00022801"/>
    </source>
</evidence>
<sequence length="285" mass="32464">MEALAKSTVHIKNRVEVEEMISQLIKGGATKLQVIADFDHTLSRVHKNGTRCDSTYGIIDNSPLVSEEYKNKALVYFQKYHPIEVDPHLTREEKIPHMIEWYTQARDSFKETGITKDSLVQMVANSNACLRDDCDTVFKSLNEHNVPLLIFSAGVGDVLKQVLVRDKLLLPNMKFIANHLSYDENGKVSGFKDALIHTFNKDESSIQNHEYFEHVRSRDNVILLGDSLGDLDMSAGVKDVNVMLKIGFLNYKIEQNLPEYLDKFDIVLTDDQTMDVVVKLLKHIL</sequence>
<keyword evidence="5 9" id="KW-0547">Nucleotide-binding</keyword>
<dbReference type="InterPro" id="IPR006434">
    <property type="entry name" value="Pyrimidine_nucleotidase_eu"/>
</dbReference>
<dbReference type="GO" id="GO:0000287">
    <property type="term" value="F:magnesium ion binding"/>
    <property type="evidence" value="ECO:0007669"/>
    <property type="project" value="InterPro"/>
</dbReference>
<gene>
    <name evidence="10" type="ORF">JTE90_025949</name>
</gene>
<dbReference type="FunFam" id="3.40.50.1000:FF:000032">
    <property type="entry name" value="Cytosolic 5-nucleotidase 3-like"/>
    <property type="match status" value="1"/>
</dbReference>
<protein>
    <recommendedName>
        <fullName evidence="3 9">5'-nucleotidase</fullName>
        <ecNumber evidence="3 9">3.1.3.5</ecNumber>
    </recommendedName>
</protein>
<comment type="subcellular location">
    <subcellularLocation>
        <location evidence="9">Cytoplasm</location>
    </subcellularLocation>
</comment>
<dbReference type="Gene3D" id="3.40.50.1000">
    <property type="entry name" value="HAD superfamily/HAD-like"/>
    <property type="match status" value="1"/>
</dbReference>
<evidence type="ECO:0000256" key="3">
    <source>
        <dbReference type="ARBA" id="ARBA00012643"/>
    </source>
</evidence>
<name>A0AAV6TW33_9ARAC</name>
<evidence type="ECO:0000313" key="10">
    <source>
        <dbReference type="EMBL" id="KAG8175881.1"/>
    </source>
</evidence>
<keyword evidence="7" id="KW-0460">Magnesium</keyword>
<dbReference type="InterPro" id="IPR036412">
    <property type="entry name" value="HAD-like_sf"/>
</dbReference>
<dbReference type="GO" id="GO:0005737">
    <property type="term" value="C:cytoplasm"/>
    <property type="evidence" value="ECO:0007669"/>
    <property type="project" value="UniProtKB-SubCell"/>
</dbReference>
<dbReference type="EMBL" id="JAFNEN010000943">
    <property type="protein sequence ID" value="KAG8175881.1"/>
    <property type="molecule type" value="Genomic_DNA"/>
</dbReference>
<comment type="catalytic activity">
    <reaction evidence="1 9">
        <text>a ribonucleoside 5'-phosphate + H2O = a ribonucleoside + phosphate</text>
        <dbReference type="Rhea" id="RHEA:12484"/>
        <dbReference type="ChEBI" id="CHEBI:15377"/>
        <dbReference type="ChEBI" id="CHEBI:18254"/>
        <dbReference type="ChEBI" id="CHEBI:43474"/>
        <dbReference type="ChEBI" id="CHEBI:58043"/>
        <dbReference type="EC" id="3.1.3.5"/>
    </reaction>
</comment>
<evidence type="ECO:0000256" key="8">
    <source>
        <dbReference type="ARBA" id="ARBA00023080"/>
    </source>
</evidence>
<keyword evidence="4" id="KW-0479">Metal-binding</keyword>
<dbReference type="NCBIfam" id="TIGR01544">
    <property type="entry name" value="HAD-SF-IE"/>
    <property type="match status" value="1"/>
</dbReference>
<dbReference type="SFLD" id="SFLDG01128">
    <property type="entry name" value="C1.4:_5'-Nucleotidase_Like"/>
    <property type="match status" value="1"/>
</dbReference>
<dbReference type="SFLD" id="SFLDS00003">
    <property type="entry name" value="Haloacid_Dehalogenase"/>
    <property type="match status" value="1"/>
</dbReference>
<dbReference type="InterPro" id="IPR023214">
    <property type="entry name" value="HAD_sf"/>
</dbReference>
<keyword evidence="9" id="KW-0963">Cytoplasm</keyword>
<accession>A0AAV6TW33</accession>
<reference evidence="10 11" key="1">
    <citation type="journal article" date="2022" name="Nat. Ecol. Evol.">
        <title>A masculinizing supergene underlies an exaggerated male reproductive morph in a spider.</title>
        <authorList>
            <person name="Hendrickx F."/>
            <person name="De Corte Z."/>
            <person name="Sonet G."/>
            <person name="Van Belleghem S.M."/>
            <person name="Kostlbacher S."/>
            <person name="Vangestel C."/>
        </authorList>
    </citation>
    <scope>NUCLEOTIDE SEQUENCE [LARGE SCALE GENOMIC DNA]</scope>
    <source>
        <strain evidence="10">W744_W776</strain>
    </source>
</reference>
<dbReference type="FunFam" id="1.10.150.340:FF:000001">
    <property type="entry name" value="Cytosolic 5-nucleotidase 3-like"/>
    <property type="match status" value="1"/>
</dbReference>
<evidence type="ECO:0000256" key="5">
    <source>
        <dbReference type="ARBA" id="ARBA00022741"/>
    </source>
</evidence>
<evidence type="ECO:0000256" key="7">
    <source>
        <dbReference type="ARBA" id="ARBA00022842"/>
    </source>
</evidence>
<keyword evidence="8 9" id="KW-0546">Nucleotide metabolism</keyword>
<dbReference type="PANTHER" id="PTHR13045">
    <property type="entry name" value="5'-NUCLEOTIDASE"/>
    <property type="match status" value="1"/>
</dbReference>
<dbReference type="Gene3D" id="1.10.150.340">
    <property type="entry name" value="Pyrimidine 5'-nucleotidase (UMPH-1), N-terminal domain"/>
    <property type="match status" value="1"/>
</dbReference>
<evidence type="ECO:0000256" key="2">
    <source>
        <dbReference type="ARBA" id="ARBA00008389"/>
    </source>
</evidence>
<evidence type="ECO:0000256" key="9">
    <source>
        <dbReference type="RuleBase" id="RU361276"/>
    </source>
</evidence>
<dbReference type="SUPFAM" id="SSF56784">
    <property type="entry name" value="HAD-like"/>
    <property type="match status" value="1"/>
</dbReference>
<proteinExistence type="inferred from homology"/>
<comment type="similarity">
    <text evidence="2 9">Belongs to the pyrimidine 5'-nucleotidase family.</text>
</comment>
<evidence type="ECO:0000256" key="1">
    <source>
        <dbReference type="ARBA" id="ARBA00000815"/>
    </source>
</evidence>
<dbReference type="GO" id="GO:0000166">
    <property type="term" value="F:nucleotide binding"/>
    <property type="evidence" value="ECO:0007669"/>
    <property type="project" value="UniProtKB-KW"/>
</dbReference>
<dbReference type="GO" id="GO:0008253">
    <property type="term" value="F:5'-nucleotidase activity"/>
    <property type="evidence" value="ECO:0007669"/>
    <property type="project" value="UniProtKB-EC"/>
</dbReference>